<dbReference type="Pfam" id="PF10888">
    <property type="entry name" value="DUF2742"/>
    <property type="match status" value="1"/>
</dbReference>
<protein>
    <recommendedName>
        <fullName evidence="3">DUF2742 domain-containing protein</fullName>
    </recommendedName>
</protein>
<proteinExistence type="predicted"/>
<dbReference type="InterPro" id="IPR024384">
    <property type="entry name" value="DUF2742"/>
</dbReference>
<dbReference type="KEGG" id="mgau:MGALJ_09980"/>
<accession>A0A9W4FDW9</accession>
<gene>
    <name evidence="1" type="ORF">MGALJ_09980</name>
</gene>
<name>A0A9W4FDW9_9MYCO</name>
<reference evidence="1 2" key="1">
    <citation type="journal article" date="2019" name="Emerg. Microbes Infect.">
        <title>Comprehensive subspecies identification of 175 nontuberculous mycobacteria species based on 7547 genomic profiles.</title>
        <authorList>
            <person name="Matsumoto Y."/>
            <person name="Kinjo T."/>
            <person name="Motooka D."/>
            <person name="Nabeya D."/>
            <person name="Jung N."/>
            <person name="Uechi K."/>
            <person name="Horii T."/>
            <person name="Iida T."/>
            <person name="Fujita J."/>
            <person name="Nakamura S."/>
        </authorList>
    </citation>
    <scope>NUCLEOTIDE SEQUENCE [LARGE SCALE GENOMIC DNA]</scope>
    <source>
        <strain evidence="1 2">JCM 6399</strain>
    </source>
</reference>
<sequence>MTYELASQQVSWADVHAFVLPKLKLVGDWPMLGSPAWCGLDDRDRVKWASVLDAAQHWALRLEHGQIVSCEASHDVSSAGDWLKVARDVRRGADYFAARPWMKRGANR</sequence>
<keyword evidence="2" id="KW-1185">Reference proteome</keyword>
<evidence type="ECO:0000313" key="1">
    <source>
        <dbReference type="EMBL" id="BBY91329.1"/>
    </source>
</evidence>
<evidence type="ECO:0000313" key="2">
    <source>
        <dbReference type="Proteomes" id="UP000465785"/>
    </source>
</evidence>
<dbReference type="EMBL" id="AP022601">
    <property type="protein sequence ID" value="BBY91329.1"/>
    <property type="molecule type" value="Genomic_DNA"/>
</dbReference>
<dbReference type="Proteomes" id="UP000465785">
    <property type="component" value="Chromosome"/>
</dbReference>
<evidence type="ECO:0008006" key="3">
    <source>
        <dbReference type="Google" id="ProtNLM"/>
    </source>
</evidence>
<dbReference type="AlphaFoldDB" id="A0A9W4FDW9"/>
<organism evidence="1 2">
    <name type="scientific">Mycobacterium gallinarum</name>
    <dbReference type="NCBI Taxonomy" id="39689"/>
    <lineage>
        <taxon>Bacteria</taxon>
        <taxon>Bacillati</taxon>
        <taxon>Actinomycetota</taxon>
        <taxon>Actinomycetes</taxon>
        <taxon>Mycobacteriales</taxon>
        <taxon>Mycobacteriaceae</taxon>
        <taxon>Mycobacterium</taxon>
    </lineage>
</organism>